<dbReference type="GO" id="GO:0006896">
    <property type="term" value="P:Golgi to vacuole transport"/>
    <property type="evidence" value="ECO:0007669"/>
    <property type="project" value="UniProtKB-ARBA"/>
</dbReference>
<gene>
    <name evidence="9" type="ORF">M407DRAFT_14621</name>
</gene>
<dbReference type="HOGENOM" id="CLU_017092_1_0_1"/>
<dbReference type="InterPro" id="IPR038425">
    <property type="entry name" value="GAT_sf"/>
</dbReference>
<evidence type="ECO:0000256" key="5">
    <source>
        <dbReference type="ARBA" id="ARBA00053552"/>
    </source>
</evidence>
<dbReference type="FunFam" id="1.25.40.90:FF:000008">
    <property type="entry name" value="VHS domain protein"/>
    <property type="match status" value="1"/>
</dbReference>
<evidence type="ECO:0000313" key="9">
    <source>
        <dbReference type="EMBL" id="KIO28956.1"/>
    </source>
</evidence>
<dbReference type="Proteomes" id="UP000054248">
    <property type="component" value="Unassembled WGS sequence"/>
</dbReference>
<dbReference type="PANTHER" id="PTHR47180">
    <property type="entry name" value="ADP-RIBOSYLATION FACTOR-BINDING PROTEIN GGA1-RELATED"/>
    <property type="match status" value="1"/>
</dbReference>
<dbReference type="SMART" id="SM00288">
    <property type="entry name" value="VHS"/>
    <property type="match status" value="1"/>
</dbReference>
<feature type="region of interest" description="Disordered" evidence="6">
    <location>
        <begin position="404"/>
        <end position="546"/>
    </location>
</feature>
<evidence type="ECO:0000256" key="6">
    <source>
        <dbReference type="SAM" id="MobiDB-lite"/>
    </source>
</evidence>
<dbReference type="SUPFAM" id="SSF89009">
    <property type="entry name" value="GAT-like domain"/>
    <property type="match status" value="1"/>
</dbReference>
<feature type="compositionally biased region" description="Polar residues" evidence="6">
    <location>
        <begin position="498"/>
        <end position="509"/>
    </location>
</feature>
<dbReference type="STRING" id="1051891.A0A0C3QMB8"/>
<feature type="domain" description="GAT" evidence="8">
    <location>
        <begin position="182"/>
        <end position="317"/>
    </location>
</feature>
<feature type="compositionally biased region" description="Low complexity" evidence="6">
    <location>
        <begin position="416"/>
        <end position="435"/>
    </location>
</feature>
<dbReference type="InterPro" id="IPR052653">
    <property type="entry name" value="ARF-binding"/>
</dbReference>
<evidence type="ECO:0000256" key="3">
    <source>
        <dbReference type="ARBA" id="ARBA00022927"/>
    </source>
</evidence>
<feature type="compositionally biased region" description="Low complexity" evidence="6">
    <location>
        <begin position="443"/>
        <end position="464"/>
    </location>
</feature>
<dbReference type="GO" id="GO:0035091">
    <property type="term" value="F:phosphatidylinositol binding"/>
    <property type="evidence" value="ECO:0007669"/>
    <property type="project" value="InterPro"/>
</dbReference>
<dbReference type="GO" id="GO:0006895">
    <property type="term" value="P:Golgi to endosome transport"/>
    <property type="evidence" value="ECO:0007669"/>
    <property type="project" value="TreeGrafter"/>
</dbReference>
<evidence type="ECO:0000259" key="8">
    <source>
        <dbReference type="PROSITE" id="PS50909"/>
    </source>
</evidence>
<keyword evidence="3" id="KW-0653">Protein transport</keyword>
<keyword evidence="4" id="KW-0333">Golgi apparatus</keyword>
<dbReference type="CDD" id="cd14235">
    <property type="entry name" value="GAT_GGA_fungi"/>
    <property type="match status" value="1"/>
</dbReference>
<name>A0A0C3QMB8_9AGAM</name>
<dbReference type="Gene3D" id="1.25.40.90">
    <property type="match status" value="1"/>
</dbReference>
<dbReference type="GO" id="GO:0043328">
    <property type="term" value="P:protein transport to vacuole involved in ubiquitin-dependent protein catabolic process via the multivesicular body sorting pathway"/>
    <property type="evidence" value="ECO:0007669"/>
    <property type="project" value="TreeGrafter"/>
</dbReference>
<evidence type="ECO:0008006" key="11">
    <source>
        <dbReference type="Google" id="ProtNLM"/>
    </source>
</evidence>
<dbReference type="SUPFAM" id="SSF48464">
    <property type="entry name" value="ENTH/VHS domain"/>
    <property type="match status" value="1"/>
</dbReference>
<dbReference type="Gene3D" id="1.20.58.160">
    <property type="match status" value="1"/>
</dbReference>
<dbReference type="AlphaFoldDB" id="A0A0C3QMB8"/>
<dbReference type="PROSITE" id="PS50909">
    <property type="entry name" value="GAT"/>
    <property type="match status" value="1"/>
</dbReference>
<keyword evidence="10" id="KW-1185">Reference proteome</keyword>
<dbReference type="GO" id="GO:0005829">
    <property type="term" value="C:cytosol"/>
    <property type="evidence" value="ECO:0007669"/>
    <property type="project" value="GOC"/>
</dbReference>
<dbReference type="EMBL" id="KN822988">
    <property type="protein sequence ID" value="KIO28956.1"/>
    <property type="molecule type" value="Genomic_DNA"/>
</dbReference>
<comment type="function">
    <text evidence="5">May play a role in the regulation of membrane traffic through the trans-Golgi network.</text>
</comment>
<organism evidence="9 10">
    <name type="scientific">Tulasnella calospora MUT 4182</name>
    <dbReference type="NCBI Taxonomy" id="1051891"/>
    <lineage>
        <taxon>Eukaryota</taxon>
        <taxon>Fungi</taxon>
        <taxon>Dikarya</taxon>
        <taxon>Basidiomycota</taxon>
        <taxon>Agaricomycotina</taxon>
        <taxon>Agaricomycetes</taxon>
        <taxon>Cantharellales</taxon>
        <taxon>Tulasnellaceae</taxon>
        <taxon>Tulasnella</taxon>
    </lineage>
</organism>
<comment type="subcellular location">
    <subcellularLocation>
        <location evidence="1">Golgi apparatus</location>
        <location evidence="1">trans-Golgi network</location>
    </subcellularLocation>
</comment>
<dbReference type="PANTHER" id="PTHR47180:SF1">
    <property type="entry name" value="ADP-RIBOSYLATION FACTOR-BINDING PROTEIN GGA1-RELATED"/>
    <property type="match status" value="1"/>
</dbReference>
<evidence type="ECO:0000313" key="10">
    <source>
        <dbReference type="Proteomes" id="UP000054248"/>
    </source>
</evidence>
<dbReference type="OrthoDB" id="2018246at2759"/>
<dbReference type="InterPro" id="IPR008942">
    <property type="entry name" value="ENTH_VHS"/>
</dbReference>
<dbReference type="Pfam" id="PF00790">
    <property type="entry name" value="VHS"/>
    <property type="match status" value="1"/>
</dbReference>
<evidence type="ECO:0000256" key="1">
    <source>
        <dbReference type="ARBA" id="ARBA00004601"/>
    </source>
</evidence>
<evidence type="ECO:0000256" key="2">
    <source>
        <dbReference type="ARBA" id="ARBA00022448"/>
    </source>
</evidence>
<feature type="region of interest" description="Disordered" evidence="6">
    <location>
        <begin position="344"/>
        <end position="364"/>
    </location>
</feature>
<evidence type="ECO:0000259" key="7">
    <source>
        <dbReference type="PROSITE" id="PS50179"/>
    </source>
</evidence>
<reference evidence="10" key="2">
    <citation type="submission" date="2015-01" db="EMBL/GenBank/DDBJ databases">
        <title>Evolutionary Origins and Diversification of the Mycorrhizal Mutualists.</title>
        <authorList>
            <consortium name="DOE Joint Genome Institute"/>
            <consortium name="Mycorrhizal Genomics Consortium"/>
            <person name="Kohler A."/>
            <person name="Kuo A."/>
            <person name="Nagy L.G."/>
            <person name="Floudas D."/>
            <person name="Copeland A."/>
            <person name="Barry K.W."/>
            <person name="Cichocki N."/>
            <person name="Veneault-Fourrey C."/>
            <person name="LaButti K."/>
            <person name="Lindquist E.A."/>
            <person name="Lipzen A."/>
            <person name="Lundell T."/>
            <person name="Morin E."/>
            <person name="Murat C."/>
            <person name="Riley R."/>
            <person name="Ohm R."/>
            <person name="Sun H."/>
            <person name="Tunlid A."/>
            <person name="Henrissat B."/>
            <person name="Grigoriev I.V."/>
            <person name="Hibbett D.S."/>
            <person name="Martin F."/>
        </authorList>
    </citation>
    <scope>NUCLEOTIDE SEQUENCE [LARGE SCALE GENOMIC DNA]</scope>
    <source>
        <strain evidence="10">MUT 4182</strain>
    </source>
</reference>
<accession>A0A0C3QMB8</accession>
<feature type="domain" description="VHS" evidence="7">
    <location>
        <begin position="19"/>
        <end position="155"/>
    </location>
</feature>
<protein>
    <recommendedName>
        <fullName evidence="11">VHS domain-containing protein</fullName>
    </recommendedName>
</protein>
<feature type="compositionally biased region" description="Low complexity" evidence="6">
    <location>
        <begin position="511"/>
        <end position="533"/>
    </location>
</feature>
<dbReference type="GO" id="GO:0005802">
    <property type="term" value="C:trans-Golgi network"/>
    <property type="evidence" value="ECO:0007669"/>
    <property type="project" value="TreeGrafter"/>
</dbReference>
<evidence type="ECO:0000256" key="4">
    <source>
        <dbReference type="ARBA" id="ARBA00023034"/>
    </source>
</evidence>
<proteinExistence type="predicted"/>
<dbReference type="GO" id="GO:0043130">
    <property type="term" value="F:ubiquitin binding"/>
    <property type="evidence" value="ECO:0007669"/>
    <property type="project" value="InterPro"/>
</dbReference>
<dbReference type="InterPro" id="IPR002014">
    <property type="entry name" value="VHS_dom"/>
</dbReference>
<dbReference type="PROSITE" id="PS50179">
    <property type="entry name" value="VHS"/>
    <property type="match status" value="1"/>
</dbReference>
<dbReference type="InterPro" id="IPR004152">
    <property type="entry name" value="GAT_dom"/>
</dbReference>
<dbReference type="CDD" id="cd16998">
    <property type="entry name" value="VHS_GGA_fungi"/>
    <property type="match status" value="1"/>
</dbReference>
<keyword evidence="2" id="KW-0813">Transport</keyword>
<dbReference type="Pfam" id="PF03127">
    <property type="entry name" value="GAT"/>
    <property type="match status" value="1"/>
</dbReference>
<sequence>MLSNGWTSQSPVQIYVSRCCEPSLSEPNYPLNLELAEYIIQKKANTPREAAMAVVQHINNRNPHVAVLAVALLRNLVQTVGYPMHLQIATKEFLNELVRRFPERPPPFPGPVMSRILELIHEWRETICKDSRWKEDLGNIRDMHRLLTFKGYRFKDLSKASNYIASANANLKSPEELENEDREAQHAKLQELIRRGTPRDLAAAQELMKSLAGANPEAKPDYRQQTLHEIEKLQSKVILLNDLLDNVDTAKGEKFVQGDAYDQVATICRQARPKIQKWISDASGEGDEPGETESLETFLHINDLLNGVLDRYERYKKGDYSVQALQTQPPSTVPAKNDLINFMDDDGPSISLGGPSASGVATGKSAADDLAELFGPPSTSSAPSAPTVSSFSLLAASSQPQSSFPSAGYAFNSAPQQQQQQQQQQPSTAFFSNPAFGGGNSFGGVSNVPFGTSTPPPGSSSSSGGMLGGIALPTTPNRSISPVAPTGSGFNSGGGTPSMGQQLQQQHASSPFGFGLQPQQVQQQQPPAGQNQQGKKDPFADLAGLF</sequence>
<reference evidence="9 10" key="1">
    <citation type="submission" date="2014-04" db="EMBL/GenBank/DDBJ databases">
        <authorList>
            <consortium name="DOE Joint Genome Institute"/>
            <person name="Kuo A."/>
            <person name="Girlanda M."/>
            <person name="Perotto S."/>
            <person name="Kohler A."/>
            <person name="Nagy L.G."/>
            <person name="Floudas D."/>
            <person name="Copeland A."/>
            <person name="Barry K.W."/>
            <person name="Cichocki N."/>
            <person name="Veneault-Fourrey C."/>
            <person name="LaButti K."/>
            <person name="Lindquist E.A."/>
            <person name="Lipzen A."/>
            <person name="Lundell T."/>
            <person name="Morin E."/>
            <person name="Murat C."/>
            <person name="Sun H."/>
            <person name="Tunlid A."/>
            <person name="Henrissat B."/>
            <person name="Grigoriev I.V."/>
            <person name="Hibbett D.S."/>
            <person name="Martin F."/>
            <person name="Nordberg H.P."/>
            <person name="Cantor M.N."/>
            <person name="Hua S.X."/>
        </authorList>
    </citation>
    <scope>NUCLEOTIDE SEQUENCE [LARGE SCALE GENOMIC DNA]</scope>
    <source>
        <strain evidence="9 10">MUT 4182</strain>
    </source>
</reference>